<evidence type="ECO:0000313" key="11">
    <source>
        <dbReference type="EMBL" id="MBD2756750.1"/>
    </source>
</evidence>
<sequence length="128" mass="14452">MEQTTVSWLCLLGAGLCQAAWTYSLKFMQVADIKTLRWHTFYRLDGGLLMIGPWIGYILFGAMNSILLALAMRTIATSTAFAVWMALSLIVIKFTDIFWLKQGWSYAELFFILIITIGIVGLKMSLSK</sequence>
<dbReference type="InterPro" id="IPR000390">
    <property type="entry name" value="Small_drug/metabolite_transptr"/>
</dbReference>
<keyword evidence="12" id="KW-1185">Reference proteome</keyword>
<gene>
    <name evidence="11" type="ORF">IC230_27975</name>
</gene>
<evidence type="ECO:0000256" key="9">
    <source>
        <dbReference type="RuleBase" id="RU003942"/>
    </source>
</evidence>
<dbReference type="InterPro" id="IPR045324">
    <property type="entry name" value="Small_multidrug_res"/>
</dbReference>
<keyword evidence="3" id="KW-1003">Cell membrane</keyword>
<protein>
    <recommendedName>
        <fullName evidence="8">Guanidinium exporter</fullName>
    </recommendedName>
</protein>
<proteinExistence type="inferred from homology"/>
<dbReference type="GO" id="GO:0005886">
    <property type="term" value="C:plasma membrane"/>
    <property type="evidence" value="ECO:0007669"/>
    <property type="project" value="UniProtKB-SubCell"/>
</dbReference>
<evidence type="ECO:0000256" key="6">
    <source>
        <dbReference type="ARBA" id="ARBA00023136"/>
    </source>
</evidence>
<organism evidence="11 12">
    <name type="scientific">Spirosoma validum</name>
    <dbReference type="NCBI Taxonomy" id="2771355"/>
    <lineage>
        <taxon>Bacteria</taxon>
        <taxon>Pseudomonadati</taxon>
        <taxon>Bacteroidota</taxon>
        <taxon>Cytophagia</taxon>
        <taxon>Cytophagales</taxon>
        <taxon>Cytophagaceae</taxon>
        <taxon>Spirosoma</taxon>
    </lineage>
</organism>
<evidence type="ECO:0000256" key="10">
    <source>
        <dbReference type="SAM" id="Phobius"/>
    </source>
</evidence>
<dbReference type="Gene3D" id="1.10.3730.20">
    <property type="match status" value="1"/>
</dbReference>
<evidence type="ECO:0000313" key="12">
    <source>
        <dbReference type="Proteomes" id="UP000653797"/>
    </source>
</evidence>
<comment type="caution">
    <text evidence="11">The sequence shown here is derived from an EMBL/GenBank/DDBJ whole genome shotgun (WGS) entry which is preliminary data.</text>
</comment>
<evidence type="ECO:0000256" key="8">
    <source>
        <dbReference type="ARBA" id="ARBA00039168"/>
    </source>
</evidence>
<feature type="transmembrane region" description="Helical" evidence="10">
    <location>
        <begin position="46"/>
        <end position="69"/>
    </location>
</feature>
<evidence type="ECO:0000256" key="5">
    <source>
        <dbReference type="ARBA" id="ARBA00022989"/>
    </source>
</evidence>
<dbReference type="PANTHER" id="PTHR30561">
    <property type="entry name" value="SMR FAMILY PROTON-DEPENDENT DRUG EFFLUX TRANSPORTER SUGE"/>
    <property type="match status" value="1"/>
</dbReference>
<dbReference type="EMBL" id="JACXAA010000014">
    <property type="protein sequence ID" value="MBD2756750.1"/>
    <property type="molecule type" value="Genomic_DNA"/>
</dbReference>
<dbReference type="Pfam" id="PF00893">
    <property type="entry name" value="Multi_Drug_Res"/>
    <property type="match status" value="1"/>
</dbReference>
<evidence type="ECO:0000256" key="3">
    <source>
        <dbReference type="ARBA" id="ARBA00022475"/>
    </source>
</evidence>
<comment type="subcellular location">
    <subcellularLocation>
        <location evidence="1 9">Cell membrane</location>
        <topology evidence="1 9">Multi-pass membrane protein</topology>
    </subcellularLocation>
</comment>
<dbReference type="PANTHER" id="PTHR30561:SF0">
    <property type="entry name" value="GUANIDINIUM EXPORTER"/>
    <property type="match status" value="1"/>
</dbReference>
<dbReference type="AlphaFoldDB" id="A0A927B790"/>
<keyword evidence="6 10" id="KW-0472">Membrane</keyword>
<feature type="transmembrane region" description="Helical" evidence="10">
    <location>
        <begin position="81"/>
        <end position="100"/>
    </location>
</feature>
<keyword evidence="2" id="KW-0813">Transport</keyword>
<comment type="similarity">
    <text evidence="7">Belongs to the drug/metabolite transporter (DMT) superfamily. Small multidrug resistance (SMR) (TC 2.A.7.1) family. Gdx/SugE subfamily.</text>
</comment>
<dbReference type="InterPro" id="IPR037185">
    <property type="entry name" value="EmrE-like"/>
</dbReference>
<keyword evidence="5 10" id="KW-1133">Transmembrane helix</keyword>
<name>A0A927B790_9BACT</name>
<keyword evidence="4 9" id="KW-0812">Transmembrane</keyword>
<dbReference type="RefSeq" id="WP_191042372.1">
    <property type="nucleotide sequence ID" value="NZ_JACXAA010000014.1"/>
</dbReference>
<dbReference type="GO" id="GO:0022857">
    <property type="term" value="F:transmembrane transporter activity"/>
    <property type="evidence" value="ECO:0007669"/>
    <property type="project" value="InterPro"/>
</dbReference>
<feature type="transmembrane region" description="Helical" evidence="10">
    <location>
        <begin position="106"/>
        <end position="126"/>
    </location>
</feature>
<evidence type="ECO:0000256" key="2">
    <source>
        <dbReference type="ARBA" id="ARBA00022448"/>
    </source>
</evidence>
<reference evidence="11" key="1">
    <citation type="submission" date="2020-09" db="EMBL/GenBank/DDBJ databases">
        <authorList>
            <person name="Kim M.K."/>
        </authorList>
    </citation>
    <scope>NUCLEOTIDE SEQUENCE</scope>
    <source>
        <strain evidence="11">BT704</strain>
    </source>
</reference>
<accession>A0A927B790</accession>
<dbReference type="Proteomes" id="UP000653797">
    <property type="component" value="Unassembled WGS sequence"/>
</dbReference>
<dbReference type="SUPFAM" id="SSF103481">
    <property type="entry name" value="Multidrug resistance efflux transporter EmrE"/>
    <property type="match status" value="1"/>
</dbReference>
<evidence type="ECO:0000256" key="4">
    <source>
        <dbReference type="ARBA" id="ARBA00022692"/>
    </source>
</evidence>
<evidence type="ECO:0000256" key="1">
    <source>
        <dbReference type="ARBA" id="ARBA00004651"/>
    </source>
</evidence>
<evidence type="ECO:0000256" key="7">
    <source>
        <dbReference type="ARBA" id="ARBA00038151"/>
    </source>
</evidence>